<keyword evidence="7" id="KW-1185">Reference proteome</keyword>
<reference evidence="6 7" key="1">
    <citation type="submission" date="2021-06" db="EMBL/GenBank/DDBJ databases">
        <authorList>
            <person name="Sun Q."/>
            <person name="Li D."/>
        </authorList>
    </citation>
    <scope>NUCLEOTIDE SEQUENCE [LARGE SCALE GENOMIC DNA]</scope>
    <source>
        <strain evidence="6 7">MSJ-6</strain>
    </source>
</reference>
<dbReference type="CDD" id="cd05301">
    <property type="entry name" value="GDH"/>
    <property type="match status" value="1"/>
</dbReference>
<feature type="domain" description="D-isomer specific 2-hydroxyacid dehydrogenase NAD-binding" evidence="5">
    <location>
        <begin position="117"/>
        <end position="296"/>
    </location>
</feature>
<feature type="domain" description="D-isomer specific 2-hydroxyacid dehydrogenase catalytic" evidence="4">
    <location>
        <begin position="14"/>
        <end position="324"/>
    </location>
</feature>
<evidence type="ECO:0000256" key="2">
    <source>
        <dbReference type="ARBA" id="ARBA00023002"/>
    </source>
</evidence>
<evidence type="ECO:0000259" key="4">
    <source>
        <dbReference type="Pfam" id="PF00389"/>
    </source>
</evidence>
<evidence type="ECO:0000313" key="6">
    <source>
        <dbReference type="EMBL" id="MBU5671861.1"/>
    </source>
</evidence>
<dbReference type="PANTHER" id="PTHR10996:SF283">
    <property type="entry name" value="GLYOXYLATE_HYDROXYPYRUVATE REDUCTASE B"/>
    <property type="match status" value="1"/>
</dbReference>
<dbReference type="InterPro" id="IPR006140">
    <property type="entry name" value="D-isomer_DH_NAD-bd"/>
</dbReference>
<dbReference type="Pfam" id="PF00389">
    <property type="entry name" value="2-Hacid_dh"/>
    <property type="match status" value="1"/>
</dbReference>
<comment type="similarity">
    <text evidence="1 3">Belongs to the D-isomer specific 2-hydroxyacid dehydrogenase family.</text>
</comment>
<dbReference type="Pfam" id="PF02826">
    <property type="entry name" value="2-Hacid_dh_C"/>
    <property type="match status" value="1"/>
</dbReference>
<evidence type="ECO:0000256" key="3">
    <source>
        <dbReference type="RuleBase" id="RU003719"/>
    </source>
</evidence>
<keyword evidence="2 3" id="KW-0560">Oxidoreductase</keyword>
<sequence>MPKREERGTLKPNIFIARSVPPEVEAYLGEHCSYTKWEQEDPIPRDKLLASLRDAEGLLTSGGKIDDELLEHAPRLRAVSTISVGYNNFDIEAMKTRSVIGTNTPDVLNDTVADLIFGLMLAVARRIPEMDRYVKEGAWKRGDDKTLFGLDVHHKKLGIIGMGSIGEAVARRAKFGFNMNIAYHNRNRKPDTEAALEAEYLSLQELLQTSDFIVLMTPLTPETKGMIGLGEFALMKRTAIFVNASRGATVDEQAMVQALQKGLIFGAGLDVFEHEPVSPDHPLLHMPNVVTLPHIGSATAQTRLDMAMLAAENLVAALQGHAPSCLVRELR</sequence>
<comment type="caution">
    <text evidence="6">The sequence shown here is derived from an EMBL/GenBank/DDBJ whole genome shotgun (WGS) entry which is preliminary data.</text>
</comment>
<evidence type="ECO:0000256" key="1">
    <source>
        <dbReference type="ARBA" id="ARBA00005854"/>
    </source>
</evidence>
<protein>
    <submittedName>
        <fullName evidence="6">D-glycerate dehydrogenase</fullName>
    </submittedName>
</protein>
<dbReference type="RefSeq" id="WP_216478421.1">
    <property type="nucleotide sequence ID" value="NZ_JAHLQJ010000006.1"/>
</dbReference>
<organism evidence="6 7">
    <name type="scientific">Paenibacillus brevis</name>
    <dbReference type="NCBI Taxonomy" id="2841508"/>
    <lineage>
        <taxon>Bacteria</taxon>
        <taxon>Bacillati</taxon>
        <taxon>Bacillota</taxon>
        <taxon>Bacilli</taxon>
        <taxon>Bacillales</taxon>
        <taxon>Paenibacillaceae</taxon>
        <taxon>Paenibacillus</taxon>
    </lineage>
</organism>
<dbReference type="EMBL" id="JAHLQJ010000006">
    <property type="protein sequence ID" value="MBU5671861.1"/>
    <property type="molecule type" value="Genomic_DNA"/>
</dbReference>
<dbReference type="InterPro" id="IPR006139">
    <property type="entry name" value="D-isomer_2_OHA_DH_cat_dom"/>
</dbReference>
<dbReference type="Proteomes" id="UP000743001">
    <property type="component" value="Unassembled WGS sequence"/>
</dbReference>
<proteinExistence type="inferred from homology"/>
<evidence type="ECO:0000313" key="7">
    <source>
        <dbReference type="Proteomes" id="UP000743001"/>
    </source>
</evidence>
<gene>
    <name evidence="6" type="ORF">KQJ23_08510</name>
</gene>
<accession>A0ABS6FPH7</accession>
<evidence type="ECO:0000259" key="5">
    <source>
        <dbReference type="Pfam" id="PF02826"/>
    </source>
</evidence>
<name>A0ABS6FPH7_9BACL</name>
<dbReference type="PANTHER" id="PTHR10996">
    <property type="entry name" value="2-HYDROXYACID DEHYDROGENASE-RELATED"/>
    <property type="match status" value="1"/>
</dbReference>
<dbReference type="InterPro" id="IPR050223">
    <property type="entry name" value="D-isomer_2-hydroxyacid_DH"/>
</dbReference>